<comment type="caution">
    <text evidence="3">The sequence shown here is derived from an EMBL/GenBank/DDBJ whole genome shotgun (WGS) entry which is preliminary data.</text>
</comment>
<evidence type="ECO:0000256" key="2">
    <source>
        <dbReference type="SAM" id="MobiDB-lite"/>
    </source>
</evidence>
<dbReference type="OrthoDB" id="3964496at2759"/>
<feature type="region of interest" description="Disordered" evidence="2">
    <location>
        <begin position="265"/>
        <end position="295"/>
    </location>
</feature>
<accession>A0A8H4IJV4</accession>
<gene>
    <name evidence="3" type="ORF">GTA08_BOTSDO10316</name>
</gene>
<feature type="compositionally biased region" description="Pro residues" evidence="2">
    <location>
        <begin position="509"/>
        <end position="533"/>
    </location>
</feature>
<name>A0A8H4IJV4_9PEZI</name>
<feature type="region of interest" description="Disordered" evidence="2">
    <location>
        <begin position="652"/>
        <end position="682"/>
    </location>
</feature>
<evidence type="ECO:0000313" key="4">
    <source>
        <dbReference type="Proteomes" id="UP000572817"/>
    </source>
</evidence>
<protein>
    <submittedName>
        <fullName evidence="3">Uncharacterized protein</fullName>
    </submittedName>
</protein>
<sequence>MGRGSLAHQHQQLLSRFDGVTKRTDPKLISNEHLKRLDDCFSRFQDWGEKIGVEGGALETLETSGKSFKKSIVKSFDGIYIRLRVVGNLLKDNEEISGERAEEARATVAHISNDVECLEGQTHAIELFLKSEPGQDSATDPSRTIQDADPDNRFRQVSYSTVGTRKASNWTATTGDTLDELGNAPIVPMTPGSETAQAFVVRDASDSAPPVVHPGLEEGLDREYVVRALSVSQSQNSFMAVSDDEGDDSVDSAHPNTTKWIEENSSTFKEEDSEELIKTKSPTTEASDVSPCGTQAKDWQQDHEQGLVRKLDEVQSRGLNEDERKAVIEEYVKKKGEEERREKSIREAAIAEYKETLRVEEEKENERRKMLMNEARIIGDRAQKEMNEIYQQTGQQIRQAEQRHQDEIWQIQQQLNSEFVLIERRMHEQLESSAWGIPQGSTEDADKGKAEPLPDHTQPPPNRLSLPPAEHPTVILHSQLPEPSPSSVYTQPSFFPQARTAHPEETTPHHPPFPFQHPSRPLPPPPPPPPPPHQHQQHRTRMTRVYKSQISPDTLSYYGLPWEWDRVSSRRHLSPSIPARTPHRPRAKTVGAYPQKPSNDDNDDPFLSTYTTAADAGKYWPVLTNLLFAHPPPLEYPGRAYESDAAGWGKGGVDGGAAAAEEADEERGGGREEDEGGAGGEEGWVGWWVSLCLCKWQARWKGLMGG</sequence>
<reference evidence="3" key="1">
    <citation type="submission" date="2020-04" db="EMBL/GenBank/DDBJ databases">
        <title>Genome Assembly and Annotation of Botryosphaeria dothidea sdau 11-99, a Latent Pathogen of Apple Fruit Ring Rot in China.</title>
        <authorList>
            <person name="Yu C."/>
            <person name="Diao Y."/>
            <person name="Lu Q."/>
            <person name="Zhao J."/>
            <person name="Cui S."/>
            <person name="Peng C."/>
            <person name="He B."/>
            <person name="Liu H."/>
        </authorList>
    </citation>
    <scope>NUCLEOTIDE SEQUENCE [LARGE SCALE GENOMIC DNA]</scope>
    <source>
        <strain evidence="3">Sdau11-99</strain>
    </source>
</reference>
<dbReference type="Proteomes" id="UP000572817">
    <property type="component" value="Unassembled WGS sequence"/>
</dbReference>
<evidence type="ECO:0000313" key="3">
    <source>
        <dbReference type="EMBL" id="KAF4302522.1"/>
    </source>
</evidence>
<evidence type="ECO:0000256" key="1">
    <source>
        <dbReference type="SAM" id="Coils"/>
    </source>
</evidence>
<organism evidence="3 4">
    <name type="scientific">Botryosphaeria dothidea</name>
    <dbReference type="NCBI Taxonomy" id="55169"/>
    <lineage>
        <taxon>Eukaryota</taxon>
        <taxon>Fungi</taxon>
        <taxon>Dikarya</taxon>
        <taxon>Ascomycota</taxon>
        <taxon>Pezizomycotina</taxon>
        <taxon>Dothideomycetes</taxon>
        <taxon>Dothideomycetes incertae sedis</taxon>
        <taxon>Botryosphaeriales</taxon>
        <taxon>Botryosphaeriaceae</taxon>
        <taxon>Botryosphaeria</taxon>
    </lineage>
</organism>
<feature type="region of interest" description="Disordered" evidence="2">
    <location>
        <begin position="571"/>
        <end position="606"/>
    </location>
</feature>
<feature type="region of interest" description="Disordered" evidence="2">
    <location>
        <begin position="498"/>
        <end position="541"/>
    </location>
</feature>
<dbReference type="EMBL" id="WWBZ02000073">
    <property type="protein sequence ID" value="KAF4302522.1"/>
    <property type="molecule type" value="Genomic_DNA"/>
</dbReference>
<feature type="region of interest" description="Disordered" evidence="2">
    <location>
        <begin position="432"/>
        <end position="469"/>
    </location>
</feature>
<feature type="coiled-coil region" evidence="1">
    <location>
        <begin position="354"/>
        <end position="403"/>
    </location>
</feature>
<dbReference type="AlphaFoldDB" id="A0A8H4IJV4"/>
<keyword evidence="4" id="KW-1185">Reference proteome</keyword>
<feature type="compositionally biased region" description="Basic and acidic residues" evidence="2">
    <location>
        <begin position="444"/>
        <end position="454"/>
    </location>
</feature>
<keyword evidence="1" id="KW-0175">Coiled coil</keyword>
<proteinExistence type="predicted"/>